<dbReference type="CDD" id="cd11354">
    <property type="entry name" value="AmyAc_bac_CMD_like"/>
    <property type="match status" value="1"/>
</dbReference>
<keyword evidence="2" id="KW-0326">Glycosidase</keyword>
<keyword evidence="1" id="KW-0378">Hydrolase</keyword>
<dbReference type="InterPro" id="IPR006047">
    <property type="entry name" value="GH13_cat_dom"/>
</dbReference>
<evidence type="ECO:0000256" key="2">
    <source>
        <dbReference type="ARBA" id="ARBA00023295"/>
    </source>
</evidence>
<sequence>MPAWIEHAVWWQVFPLGFVGAEPEAAPGAPIAHRLSHLHAWLDYAVELGISGLALGPIFAASTHGYDTTDHFRIDPRLGDDADFDSLVEAARARGLRILLDGVFNHVGRAHPAFQEVLQRGPQADRASWFRLSWPRGTAPGTEPDYACFEGHRQLVTLNHDEPEVADHVSSVMNHWLARGADGWRLDAAYAVPRPFWANVLPRVRAAHPDAFIVGEVIHGDYASIVRDTGMDAVTQYELWKAIWSALNDRNLFELAHALERHNSYLAAFVPLTFVGNHDVTRIASRLRDERHLPHALAILFTCGGTPSIYAGDEQAFRGLKEERVGGDDAIRPSFPPTPGSLAPYGWSTYRLHQSLIALRRRHPWLLRTRPRKIHLTNEQLVLAMADGHQRVLLALNLADEPAVLPAPGAHLIEIGEGDLGAGGEGAEQVSLRPHGWAILSG</sequence>
<accession>A0A512JDN3</accession>
<reference evidence="5" key="1">
    <citation type="journal article" date="2014" name="Int. J. Syst. Evol. Microbiol.">
        <title>Complete genome of a new Firmicutes species belonging to the dominant human colonic microbiota ('Ruminococcus bicirculans') reveals two chromosomes and a selective capacity to utilize plant glucans.</title>
        <authorList>
            <consortium name="NISC Comparative Sequencing Program"/>
            <person name="Wegmann U."/>
            <person name="Louis P."/>
            <person name="Goesmann A."/>
            <person name="Henrissat B."/>
            <person name="Duncan S.H."/>
            <person name="Flint H.J."/>
        </authorList>
    </citation>
    <scope>NUCLEOTIDE SEQUENCE</scope>
    <source>
        <strain evidence="5">NBRC 107715</strain>
    </source>
</reference>
<dbReference type="Proteomes" id="UP000321960">
    <property type="component" value="Unassembled WGS sequence"/>
</dbReference>
<reference evidence="5" key="4">
    <citation type="submission" date="2023-01" db="EMBL/GenBank/DDBJ databases">
        <title>Draft genome sequence of Methylobacterium oxalidis strain NBRC 107715.</title>
        <authorList>
            <person name="Sun Q."/>
            <person name="Mori K."/>
        </authorList>
    </citation>
    <scope>NUCLEOTIDE SEQUENCE</scope>
    <source>
        <strain evidence="5">NBRC 107715</strain>
    </source>
</reference>
<organism evidence="4 6">
    <name type="scientific">Methylobacterium oxalidis</name>
    <dbReference type="NCBI Taxonomy" id="944322"/>
    <lineage>
        <taxon>Bacteria</taxon>
        <taxon>Pseudomonadati</taxon>
        <taxon>Pseudomonadota</taxon>
        <taxon>Alphaproteobacteria</taxon>
        <taxon>Hyphomicrobiales</taxon>
        <taxon>Methylobacteriaceae</taxon>
        <taxon>Methylobacterium</taxon>
    </lineage>
</organism>
<dbReference type="GO" id="GO:0005975">
    <property type="term" value="P:carbohydrate metabolic process"/>
    <property type="evidence" value="ECO:0007669"/>
    <property type="project" value="InterPro"/>
</dbReference>
<evidence type="ECO:0000313" key="4">
    <source>
        <dbReference type="EMBL" id="GEP08056.1"/>
    </source>
</evidence>
<dbReference type="Proteomes" id="UP001156856">
    <property type="component" value="Unassembled WGS sequence"/>
</dbReference>
<dbReference type="SMART" id="SM00642">
    <property type="entry name" value="Aamy"/>
    <property type="match status" value="1"/>
</dbReference>
<reference evidence="4 6" key="3">
    <citation type="submission" date="2019-07" db="EMBL/GenBank/DDBJ databases">
        <title>Whole genome shotgun sequence of Methylobacterium oxalidis NBRC 107715.</title>
        <authorList>
            <person name="Hosoyama A."/>
            <person name="Uohara A."/>
            <person name="Ohji S."/>
            <person name="Ichikawa N."/>
        </authorList>
    </citation>
    <scope>NUCLEOTIDE SEQUENCE [LARGE SCALE GENOMIC DNA]</scope>
    <source>
        <strain evidence="4 6">NBRC 107715</strain>
    </source>
</reference>
<protein>
    <submittedName>
        <fullName evidence="4">Alpha-amylase</fullName>
    </submittedName>
</protein>
<feature type="domain" description="Glycosyl hydrolase family 13 catalytic" evidence="3">
    <location>
        <begin position="12"/>
        <end position="360"/>
    </location>
</feature>
<dbReference type="PANTHER" id="PTHR10357">
    <property type="entry name" value="ALPHA-AMYLASE FAMILY MEMBER"/>
    <property type="match status" value="1"/>
</dbReference>
<dbReference type="EMBL" id="BJZU01000245">
    <property type="protein sequence ID" value="GEP08056.1"/>
    <property type="molecule type" value="Genomic_DNA"/>
</dbReference>
<keyword evidence="7" id="KW-1185">Reference proteome</keyword>
<gene>
    <name evidence="5" type="ORF">GCM10007888_29900</name>
    <name evidence="4" type="ORF">MOX02_60940</name>
</gene>
<dbReference type="OrthoDB" id="9805159at2"/>
<dbReference type="EMBL" id="BSPK01000048">
    <property type="protein sequence ID" value="GLS64609.1"/>
    <property type="molecule type" value="Genomic_DNA"/>
</dbReference>
<dbReference type="InterPro" id="IPR017853">
    <property type="entry name" value="GH"/>
</dbReference>
<dbReference type="PANTHER" id="PTHR10357:SF210">
    <property type="entry name" value="MALTODEXTRIN GLUCOSIDASE"/>
    <property type="match status" value="1"/>
</dbReference>
<reference evidence="7" key="2">
    <citation type="journal article" date="2019" name="Int. J. Syst. Evol. Microbiol.">
        <title>The Global Catalogue of Microorganisms (GCM) 10K type strain sequencing project: providing services to taxonomists for standard genome sequencing and annotation.</title>
        <authorList>
            <consortium name="The Broad Institute Genomics Platform"/>
            <consortium name="The Broad Institute Genome Sequencing Center for Infectious Disease"/>
            <person name="Wu L."/>
            <person name="Ma J."/>
        </authorList>
    </citation>
    <scope>NUCLEOTIDE SEQUENCE [LARGE SCALE GENOMIC DNA]</scope>
    <source>
        <strain evidence="7">NBRC 107715</strain>
    </source>
</reference>
<comment type="caution">
    <text evidence="4">The sequence shown here is derived from an EMBL/GenBank/DDBJ whole genome shotgun (WGS) entry which is preliminary data.</text>
</comment>
<dbReference type="GO" id="GO:0016798">
    <property type="term" value="F:hydrolase activity, acting on glycosyl bonds"/>
    <property type="evidence" value="ECO:0007669"/>
    <property type="project" value="UniProtKB-KW"/>
</dbReference>
<dbReference type="Pfam" id="PF00128">
    <property type="entry name" value="Alpha-amylase"/>
    <property type="match status" value="1"/>
</dbReference>
<evidence type="ECO:0000256" key="1">
    <source>
        <dbReference type="ARBA" id="ARBA00022801"/>
    </source>
</evidence>
<name>A0A512JDN3_9HYPH</name>
<dbReference type="SUPFAM" id="SSF51445">
    <property type="entry name" value="(Trans)glycosidases"/>
    <property type="match status" value="1"/>
</dbReference>
<evidence type="ECO:0000313" key="5">
    <source>
        <dbReference type="EMBL" id="GLS64609.1"/>
    </source>
</evidence>
<dbReference type="Gene3D" id="3.20.20.80">
    <property type="entry name" value="Glycosidases"/>
    <property type="match status" value="1"/>
</dbReference>
<evidence type="ECO:0000259" key="3">
    <source>
        <dbReference type="SMART" id="SM00642"/>
    </source>
</evidence>
<dbReference type="RefSeq" id="WP_147029429.1">
    <property type="nucleotide sequence ID" value="NZ_BJZU01000245.1"/>
</dbReference>
<evidence type="ECO:0000313" key="7">
    <source>
        <dbReference type="Proteomes" id="UP001156856"/>
    </source>
</evidence>
<dbReference type="AlphaFoldDB" id="A0A512JDN3"/>
<evidence type="ECO:0000313" key="6">
    <source>
        <dbReference type="Proteomes" id="UP000321960"/>
    </source>
</evidence>
<proteinExistence type="predicted"/>